<proteinExistence type="predicted"/>
<organism evidence="2 3">
    <name type="scientific">Actinacidiphila guanduensis</name>
    <dbReference type="NCBI Taxonomy" id="310781"/>
    <lineage>
        <taxon>Bacteria</taxon>
        <taxon>Bacillati</taxon>
        <taxon>Actinomycetota</taxon>
        <taxon>Actinomycetes</taxon>
        <taxon>Kitasatosporales</taxon>
        <taxon>Streptomycetaceae</taxon>
        <taxon>Actinacidiphila</taxon>
    </lineage>
</organism>
<dbReference type="Proteomes" id="UP000199341">
    <property type="component" value="Unassembled WGS sequence"/>
</dbReference>
<keyword evidence="2" id="KW-0540">Nuclease</keyword>
<keyword evidence="3" id="KW-1185">Reference proteome</keyword>
<evidence type="ECO:0000313" key="3">
    <source>
        <dbReference type="Proteomes" id="UP000199341"/>
    </source>
</evidence>
<evidence type="ECO:0000259" key="1">
    <source>
        <dbReference type="Pfam" id="PF13546"/>
    </source>
</evidence>
<dbReference type="GO" id="GO:0004519">
    <property type="term" value="F:endonuclease activity"/>
    <property type="evidence" value="ECO:0007669"/>
    <property type="project" value="UniProtKB-KW"/>
</dbReference>
<evidence type="ECO:0000313" key="2">
    <source>
        <dbReference type="EMBL" id="SDM72284.1"/>
    </source>
</evidence>
<dbReference type="AlphaFoldDB" id="A0A1G9VJB6"/>
<name>A0A1G9VJB6_9ACTN</name>
<keyword evidence="2" id="KW-0378">Hydrolase</keyword>
<reference evidence="2 3" key="1">
    <citation type="submission" date="2016-10" db="EMBL/GenBank/DDBJ databases">
        <authorList>
            <person name="de Groot N.N."/>
        </authorList>
    </citation>
    <scope>NUCLEOTIDE SEQUENCE [LARGE SCALE GENOMIC DNA]</scope>
    <source>
        <strain evidence="2 3">CGMCC 4.2022</strain>
    </source>
</reference>
<keyword evidence="2" id="KW-0255">Endonuclease</keyword>
<gene>
    <name evidence="2" type="ORF">SAMN05216259_101298</name>
</gene>
<accession>A0A1G9VJB6</accession>
<sequence>MLDAGHDAPRIAYLLSGLPVEILGRTRSDGAMRRPAPSREEFFRAHPRDGRPPKHGAAFVFCDPAAWG</sequence>
<dbReference type="InterPro" id="IPR038721">
    <property type="entry name" value="IS701-like_DDE_dom"/>
</dbReference>
<feature type="domain" description="Transposase IS701-like DDE" evidence="1">
    <location>
        <begin position="2"/>
        <end position="67"/>
    </location>
</feature>
<dbReference type="EMBL" id="FNIE01000001">
    <property type="protein sequence ID" value="SDM72284.1"/>
    <property type="molecule type" value="Genomic_DNA"/>
</dbReference>
<dbReference type="Pfam" id="PF13546">
    <property type="entry name" value="DDE_5"/>
    <property type="match status" value="1"/>
</dbReference>
<dbReference type="STRING" id="310781.SAMN05216259_101298"/>
<protein>
    <submittedName>
        <fullName evidence="2">DDE superfamily endonuclease</fullName>
    </submittedName>
</protein>